<keyword evidence="1" id="KW-0732">Signal</keyword>
<dbReference type="Proteomes" id="UP001497480">
    <property type="component" value="Unassembled WGS sequence"/>
</dbReference>
<dbReference type="EMBL" id="CAXHTB010000015">
    <property type="protein sequence ID" value="CAL0320829.1"/>
    <property type="molecule type" value="Genomic_DNA"/>
</dbReference>
<name>A0AAV1XI87_LUPLU</name>
<accession>A0AAV1XI87</accession>
<evidence type="ECO:0000313" key="2">
    <source>
        <dbReference type="EMBL" id="CAL0320829.1"/>
    </source>
</evidence>
<protein>
    <submittedName>
        <fullName evidence="2">Uncharacterized protein</fullName>
    </submittedName>
</protein>
<organism evidence="2 3">
    <name type="scientific">Lupinus luteus</name>
    <name type="common">European yellow lupine</name>
    <dbReference type="NCBI Taxonomy" id="3873"/>
    <lineage>
        <taxon>Eukaryota</taxon>
        <taxon>Viridiplantae</taxon>
        <taxon>Streptophyta</taxon>
        <taxon>Embryophyta</taxon>
        <taxon>Tracheophyta</taxon>
        <taxon>Spermatophyta</taxon>
        <taxon>Magnoliopsida</taxon>
        <taxon>eudicotyledons</taxon>
        <taxon>Gunneridae</taxon>
        <taxon>Pentapetalae</taxon>
        <taxon>rosids</taxon>
        <taxon>fabids</taxon>
        <taxon>Fabales</taxon>
        <taxon>Fabaceae</taxon>
        <taxon>Papilionoideae</taxon>
        <taxon>50 kb inversion clade</taxon>
        <taxon>genistoids sensu lato</taxon>
        <taxon>core genistoids</taxon>
        <taxon>Genisteae</taxon>
        <taxon>Lupinus</taxon>
    </lineage>
</organism>
<gene>
    <name evidence="2" type="ORF">LLUT_LOCUS21889</name>
</gene>
<evidence type="ECO:0000313" key="3">
    <source>
        <dbReference type="Proteomes" id="UP001497480"/>
    </source>
</evidence>
<feature type="chain" id="PRO_5044021800" evidence="1">
    <location>
        <begin position="22"/>
        <end position="143"/>
    </location>
</feature>
<reference evidence="2 3" key="1">
    <citation type="submission" date="2024-03" db="EMBL/GenBank/DDBJ databases">
        <authorList>
            <person name="Martinez-Hernandez J."/>
        </authorList>
    </citation>
    <scope>NUCLEOTIDE SEQUENCE [LARGE SCALE GENOMIC DNA]</scope>
</reference>
<evidence type="ECO:0000256" key="1">
    <source>
        <dbReference type="SAM" id="SignalP"/>
    </source>
</evidence>
<feature type="signal peptide" evidence="1">
    <location>
        <begin position="1"/>
        <end position="21"/>
    </location>
</feature>
<keyword evidence="3" id="KW-1185">Reference proteome</keyword>
<sequence length="143" mass="16343">MLFSLAVQILLASFLQVGTHSIIIEFSDPVYNTRRSATYLPEVAADEGNFCSPLSLVSLSHLGSEVGNQIAMSLIQTFHRYFVFNSARKLIGEEMRNCFYKEDEKDKLSFNLRKIQKRNRNIIGSEQPPIYICIFEMVTPSEQ</sequence>
<comment type="caution">
    <text evidence="2">The sequence shown here is derived from an EMBL/GenBank/DDBJ whole genome shotgun (WGS) entry which is preliminary data.</text>
</comment>
<dbReference type="AlphaFoldDB" id="A0AAV1XI87"/>
<proteinExistence type="predicted"/>